<geneLocation type="plasmid" evidence="3">
    <name>pdcar1</name>
</geneLocation>
<dbReference type="Proteomes" id="UP000293296">
    <property type="component" value="Plasmid pDCAR1"/>
</dbReference>
<name>A0A4P6HQL0_9BACT</name>
<protein>
    <recommendedName>
        <fullName evidence="1">Arginine dihydrolase ArgZ/ArgE-like C-terminal second subdomain domain-containing protein</fullName>
    </recommendedName>
</protein>
<gene>
    <name evidence="2" type="ORF">C3Y92_20330</name>
</gene>
<dbReference type="KEGG" id="dcb:C3Y92_20330"/>
<sequence length="321" mass="35067">MPSKYSRFDRDALRLLPLSERRSLLGVDVVAAPTASECVHPAFERVAEALGEARRRGAARILMLGAHVLRSGMQRYLFDLMEQGYVDCVAVNGACAIHDFEFALAGRTTECVATYIAQGQFGLWRETGRLNDIVAQGVADGLGFGEAVGRHILESGLPHADLSLFARAYALDIPVTVHVGIGYDIVHEHPNCDGAALGRASYDDFLIFAHAVQRLEHGAVMNFGSAVMAPEVYLKALAMARNADQARGDGQGIRRFTTLVCDMHELPEDFGVEAPRTSAAYYFRPWKTMLVRTVADGGRSYYVRGLHAQTIPQLWTALNGG</sequence>
<dbReference type="RefSeq" id="WP_129356081.1">
    <property type="nucleotide sequence ID" value="NZ_CP026539.1"/>
</dbReference>
<dbReference type="GeneID" id="39472048"/>
<dbReference type="InterPro" id="IPR029035">
    <property type="entry name" value="DHS-like_NAD/FAD-binding_dom"/>
</dbReference>
<evidence type="ECO:0000313" key="2">
    <source>
        <dbReference type="EMBL" id="QAZ69621.1"/>
    </source>
</evidence>
<proteinExistence type="predicted"/>
<dbReference type="Gene3D" id="3.40.50.10690">
    <property type="entry name" value="putative lor/sdh protein like domains"/>
    <property type="match status" value="1"/>
</dbReference>
<dbReference type="OrthoDB" id="9780825at2"/>
<feature type="domain" description="Arginine dihydrolase ArgZ/ArgE-like C-terminal second subdomain" evidence="1">
    <location>
        <begin position="45"/>
        <end position="137"/>
    </location>
</feature>
<dbReference type="Pfam" id="PF21570">
    <property type="entry name" value="ArgZ-like_C_2nd"/>
    <property type="match status" value="1"/>
</dbReference>
<evidence type="ECO:0000259" key="1">
    <source>
        <dbReference type="Pfam" id="PF21570"/>
    </source>
</evidence>
<keyword evidence="2" id="KW-0614">Plasmid</keyword>
<dbReference type="InterPro" id="IPR048963">
    <property type="entry name" value="ArgZ/ArgE-like_C_2nd"/>
</dbReference>
<organism evidence="2 3">
    <name type="scientific">Solidesulfovibrio carbinolicus</name>
    <dbReference type="NCBI Taxonomy" id="296842"/>
    <lineage>
        <taxon>Bacteria</taxon>
        <taxon>Pseudomonadati</taxon>
        <taxon>Thermodesulfobacteriota</taxon>
        <taxon>Desulfovibrionia</taxon>
        <taxon>Desulfovibrionales</taxon>
        <taxon>Desulfovibrionaceae</taxon>
        <taxon>Solidesulfovibrio</taxon>
    </lineage>
</organism>
<keyword evidence="3" id="KW-1185">Reference proteome</keyword>
<accession>A0A4P6HQL0</accession>
<dbReference type="AlphaFoldDB" id="A0A4P6HQL0"/>
<reference evidence="2 3" key="1">
    <citation type="submission" date="2018-02" db="EMBL/GenBank/DDBJ databases">
        <title>Genome sequence of Desulfovibrio carbinolicus DSM 3852.</title>
        <authorList>
            <person name="Wilbanks E."/>
            <person name="Skennerton C.T."/>
            <person name="Orphan V.J."/>
        </authorList>
    </citation>
    <scope>NUCLEOTIDE SEQUENCE [LARGE SCALE GENOMIC DNA]</scope>
    <source>
        <strain evidence="2 3">DSM 3852</strain>
        <plasmid evidence="3">pdcar1</plasmid>
    </source>
</reference>
<dbReference type="SUPFAM" id="SSF52467">
    <property type="entry name" value="DHS-like NAD/FAD-binding domain"/>
    <property type="match status" value="1"/>
</dbReference>
<evidence type="ECO:0000313" key="3">
    <source>
        <dbReference type="Proteomes" id="UP000293296"/>
    </source>
</evidence>
<dbReference type="EMBL" id="CP026539">
    <property type="protein sequence ID" value="QAZ69621.1"/>
    <property type="molecule type" value="Genomic_DNA"/>
</dbReference>